<evidence type="ECO:0000313" key="2">
    <source>
        <dbReference type="Proteomes" id="UP000184383"/>
    </source>
</evidence>
<name>A0A1L9RSW7_ASPWE</name>
<dbReference type="RefSeq" id="XP_040691732.1">
    <property type="nucleotide sequence ID" value="XM_040833483.1"/>
</dbReference>
<dbReference type="AlphaFoldDB" id="A0A1L9RSW7"/>
<reference evidence="2" key="1">
    <citation type="journal article" date="2017" name="Genome Biol.">
        <title>Comparative genomics reveals high biological diversity and specific adaptations in the industrially and medically important fungal genus Aspergillus.</title>
        <authorList>
            <person name="de Vries R.P."/>
            <person name="Riley R."/>
            <person name="Wiebenga A."/>
            <person name="Aguilar-Osorio G."/>
            <person name="Amillis S."/>
            <person name="Uchima C.A."/>
            <person name="Anderluh G."/>
            <person name="Asadollahi M."/>
            <person name="Askin M."/>
            <person name="Barry K."/>
            <person name="Battaglia E."/>
            <person name="Bayram O."/>
            <person name="Benocci T."/>
            <person name="Braus-Stromeyer S.A."/>
            <person name="Caldana C."/>
            <person name="Canovas D."/>
            <person name="Cerqueira G.C."/>
            <person name="Chen F."/>
            <person name="Chen W."/>
            <person name="Choi C."/>
            <person name="Clum A."/>
            <person name="Dos Santos R.A."/>
            <person name="Damasio A.R."/>
            <person name="Diallinas G."/>
            <person name="Emri T."/>
            <person name="Fekete E."/>
            <person name="Flipphi M."/>
            <person name="Freyberg S."/>
            <person name="Gallo A."/>
            <person name="Gournas C."/>
            <person name="Habgood R."/>
            <person name="Hainaut M."/>
            <person name="Harispe M.L."/>
            <person name="Henrissat B."/>
            <person name="Hilden K.S."/>
            <person name="Hope R."/>
            <person name="Hossain A."/>
            <person name="Karabika E."/>
            <person name="Karaffa L."/>
            <person name="Karanyi Z."/>
            <person name="Krasevec N."/>
            <person name="Kuo A."/>
            <person name="Kusch H."/>
            <person name="LaButti K."/>
            <person name="Lagendijk E.L."/>
            <person name="Lapidus A."/>
            <person name="Levasseur A."/>
            <person name="Lindquist E."/>
            <person name="Lipzen A."/>
            <person name="Logrieco A.F."/>
            <person name="MacCabe A."/>
            <person name="Maekelae M.R."/>
            <person name="Malavazi I."/>
            <person name="Melin P."/>
            <person name="Meyer V."/>
            <person name="Mielnichuk N."/>
            <person name="Miskei M."/>
            <person name="Molnar A.P."/>
            <person name="Mule G."/>
            <person name="Ngan C.Y."/>
            <person name="Orejas M."/>
            <person name="Orosz E."/>
            <person name="Ouedraogo J.P."/>
            <person name="Overkamp K.M."/>
            <person name="Park H.-S."/>
            <person name="Perrone G."/>
            <person name="Piumi F."/>
            <person name="Punt P.J."/>
            <person name="Ram A.F."/>
            <person name="Ramon A."/>
            <person name="Rauscher S."/>
            <person name="Record E."/>
            <person name="Riano-Pachon D.M."/>
            <person name="Robert V."/>
            <person name="Roehrig J."/>
            <person name="Ruller R."/>
            <person name="Salamov A."/>
            <person name="Salih N.S."/>
            <person name="Samson R.A."/>
            <person name="Sandor E."/>
            <person name="Sanguinetti M."/>
            <person name="Schuetze T."/>
            <person name="Sepcic K."/>
            <person name="Shelest E."/>
            <person name="Sherlock G."/>
            <person name="Sophianopoulou V."/>
            <person name="Squina F.M."/>
            <person name="Sun H."/>
            <person name="Susca A."/>
            <person name="Todd R.B."/>
            <person name="Tsang A."/>
            <person name="Unkles S.E."/>
            <person name="van de Wiele N."/>
            <person name="van Rossen-Uffink D."/>
            <person name="Oliveira J.V."/>
            <person name="Vesth T.C."/>
            <person name="Visser J."/>
            <person name="Yu J.-H."/>
            <person name="Zhou M."/>
            <person name="Andersen M.R."/>
            <person name="Archer D.B."/>
            <person name="Baker S.E."/>
            <person name="Benoit I."/>
            <person name="Brakhage A.A."/>
            <person name="Braus G.H."/>
            <person name="Fischer R."/>
            <person name="Frisvad J.C."/>
            <person name="Goldman G.H."/>
            <person name="Houbraken J."/>
            <person name="Oakley B."/>
            <person name="Pocsi I."/>
            <person name="Scazzocchio C."/>
            <person name="Seiboth B."/>
            <person name="vanKuyk P.A."/>
            <person name="Wortman J."/>
            <person name="Dyer P.S."/>
            <person name="Grigoriev I.V."/>
        </authorList>
    </citation>
    <scope>NUCLEOTIDE SEQUENCE [LARGE SCALE GENOMIC DNA]</scope>
    <source>
        <strain evidence="2">DTO 134E9</strain>
    </source>
</reference>
<dbReference type="VEuPathDB" id="FungiDB:ASPWEDRAFT_309157"/>
<evidence type="ECO:0000313" key="1">
    <source>
        <dbReference type="EMBL" id="OJJ38056.1"/>
    </source>
</evidence>
<accession>A0A1L9RSW7</accession>
<dbReference type="Proteomes" id="UP000184383">
    <property type="component" value="Unassembled WGS sequence"/>
</dbReference>
<sequence>MMNHFYRNNIQARKLFLFYSSKVLFCSHSHKMASLTVHNLVQNQRHVEQAWERFEEKQAAREAEIRRSGRKVTVMSDKEWDRIEEARKTLDGYTREFEEETSLRDQEIQRQIKDFFSTNKKADACDEAVSKVSESLGLSLRMYLQAICDPHFSRMEINKAGKAISNPFDPVFIPGYMTDPNLLDPHTVLLRSFQNAFSPGHEHLGFCKGRKAFTAAHGSMEMYSKAKESEDPSSVTDTEKRKAPEFMLSVLDEEEFDTETERMVVRATLENEQTKTAFLTLVKGLCMAWSPVVLALGGAMAEAAPFTYEGADGLPPDYGPEVEKARKAQVEAMELMETK</sequence>
<proteinExistence type="predicted"/>
<dbReference type="GeneID" id="63749331"/>
<keyword evidence="2" id="KW-1185">Reference proteome</keyword>
<gene>
    <name evidence="1" type="ORF">ASPWEDRAFT_309157</name>
</gene>
<protein>
    <submittedName>
        <fullName evidence="1">Uncharacterized protein</fullName>
    </submittedName>
</protein>
<dbReference type="OrthoDB" id="4540726at2759"/>
<organism evidence="1 2">
    <name type="scientific">Aspergillus wentii DTO 134E9</name>
    <dbReference type="NCBI Taxonomy" id="1073089"/>
    <lineage>
        <taxon>Eukaryota</taxon>
        <taxon>Fungi</taxon>
        <taxon>Dikarya</taxon>
        <taxon>Ascomycota</taxon>
        <taxon>Pezizomycotina</taxon>
        <taxon>Eurotiomycetes</taxon>
        <taxon>Eurotiomycetidae</taxon>
        <taxon>Eurotiales</taxon>
        <taxon>Aspergillaceae</taxon>
        <taxon>Aspergillus</taxon>
        <taxon>Aspergillus subgen. Cremei</taxon>
    </lineage>
</organism>
<dbReference type="EMBL" id="KV878210">
    <property type="protein sequence ID" value="OJJ38056.1"/>
    <property type="molecule type" value="Genomic_DNA"/>
</dbReference>